<keyword evidence="5" id="KW-1185">Reference proteome</keyword>
<name>A0A3Q1GKB1_9TELE</name>
<dbReference type="InParanoid" id="A0A3Q1GKB1"/>
<dbReference type="InterPro" id="IPR011162">
    <property type="entry name" value="MHC_I/II-like_Ag-recog"/>
</dbReference>
<dbReference type="PANTHER" id="PTHR16675">
    <property type="entry name" value="MHC CLASS I-RELATED"/>
    <property type="match status" value="1"/>
</dbReference>
<dbReference type="Gene3D" id="3.30.500.10">
    <property type="entry name" value="MHC class I-like antigen recognition-like"/>
    <property type="match status" value="1"/>
</dbReference>
<dbReference type="STRING" id="80966.ENSAPOP00000017840"/>
<dbReference type="GeneTree" id="ENSGT00940000179034"/>
<evidence type="ECO:0000259" key="3">
    <source>
        <dbReference type="Pfam" id="PF00129"/>
    </source>
</evidence>
<dbReference type="PRINTS" id="PR01638">
    <property type="entry name" value="MHCCLASSI"/>
</dbReference>
<evidence type="ECO:0000256" key="2">
    <source>
        <dbReference type="RuleBase" id="RU004439"/>
    </source>
</evidence>
<dbReference type="GO" id="GO:0009897">
    <property type="term" value="C:external side of plasma membrane"/>
    <property type="evidence" value="ECO:0007669"/>
    <property type="project" value="TreeGrafter"/>
</dbReference>
<dbReference type="GO" id="GO:0006955">
    <property type="term" value="P:immune response"/>
    <property type="evidence" value="ECO:0007669"/>
    <property type="project" value="TreeGrafter"/>
</dbReference>
<dbReference type="PANTHER" id="PTHR16675:SF237">
    <property type="entry name" value="MHC CLASS I ANTIGEN TRANSCRIPT VARIANT 1-RELATED"/>
    <property type="match status" value="1"/>
</dbReference>
<dbReference type="InterPro" id="IPR011161">
    <property type="entry name" value="MHC_I-like_Ag-recog"/>
</dbReference>
<reference evidence="4" key="2">
    <citation type="submission" date="2025-09" db="UniProtKB">
        <authorList>
            <consortium name="Ensembl"/>
        </authorList>
    </citation>
    <scope>IDENTIFICATION</scope>
</reference>
<dbReference type="GO" id="GO:0005615">
    <property type="term" value="C:extracellular space"/>
    <property type="evidence" value="ECO:0007669"/>
    <property type="project" value="TreeGrafter"/>
</dbReference>
<proteinExistence type="inferred from homology"/>
<evidence type="ECO:0000313" key="5">
    <source>
        <dbReference type="Proteomes" id="UP000257200"/>
    </source>
</evidence>
<keyword evidence="1" id="KW-0325">Glycoprotein</keyword>
<dbReference type="InterPro" id="IPR050208">
    <property type="entry name" value="MHC_class-I_related"/>
</dbReference>
<evidence type="ECO:0000256" key="1">
    <source>
        <dbReference type="ARBA" id="ARBA00023180"/>
    </source>
</evidence>
<dbReference type="Proteomes" id="UP000257200">
    <property type="component" value="Unplaced"/>
</dbReference>
<dbReference type="InterPro" id="IPR001039">
    <property type="entry name" value="MHC_I_a_a1/a2"/>
</dbReference>
<dbReference type="Pfam" id="PF00129">
    <property type="entry name" value="MHC_I"/>
    <property type="match status" value="1"/>
</dbReference>
<feature type="domain" description="MHC class I-like antigen recognition-like" evidence="3">
    <location>
        <begin position="20"/>
        <end position="104"/>
    </location>
</feature>
<protein>
    <recommendedName>
        <fullName evidence="3">MHC class I-like antigen recognition-like domain-containing protein</fullName>
    </recommendedName>
</protein>
<dbReference type="AlphaFoldDB" id="A0A3Q1GKB1"/>
<evidence type="ECO:0000313" key="4">
    <source>
        <dbReference type="Ensembl" id="ENSAPOP00000017840.1"/>
    </source>
</evidence>
<comment type="similarity">
    <text evidence="2">Belongs to the MHC class I family.</text>
</comment>
<accession>A0A3Q1GKB1</accession>
<dbReference type="InterPro" id="IPR037055">
    <property type="entry name" value="MHC_I-like_Ag-recog_sf"/>
</dbReference>
<organism evidence="4 5">
    <name type="scientific">Acanthochromis polyacanthus</name>
    <name type="common">spiny chromis</name>
    <dbReference type="NCBI Taxonomy" id="80966"/>
    <lineage>
        <taxon>Eukaryota</taxon>
        <taxon>Metazoa</taxon>
        <taxon>Chordata</taxon>
        <taxon>Craniata</taxon>
        <taxon>Vertebrata</taxon>
        <taxon>Euteleostomi</taxon>
        <taxon>Actinopterygii</taxon>
        <taxon>Neopterygii</taxon>
        <taxon>Teleostei</taxon>
        <taxon>Neoteleostei</taxon>
        <taxon>Acanthomorphata</taxon>
        <taxon>Ovalentaria</taxon>
        <taxon>Pomacentridae</taxon>
        <taxon>Acanthochromis</taxon>
    </lineage>
</organism>
<dbReference type="Ensembl" id="ENSAPOT00000027251.1">
    <property type="protein sequence ID" value="ENSAPOP00000017840.1"/>
    <property type="gene ID" value="ENSAPOG00000021103.1"/>
</dbReference>
<sequence>YVLLIEIIKSMYYLALTYIKLIVGCEWDDETDEANGYDQRGYDGEDFISLDLKAETWIAPVQQAFITKHKWEHNKVWISAMKNYLTQICPEWLKKYVNYGRSSLMRKGKISRPDVMSLIKCSFGLILMYLDIMNNPLSQFTLSSFYSLFYILYSLTCLSIL</sequence>
<dbReference type="SUPFAM" id="SSF54452">
    <property type="entry name" value="MHC antigen-recognition domain"/>
    <property type="match status" value="1"/>
</dbReference>
<reference evidence="4" key="1">
    <citation type="submission" date="2025-08" db="UniProtKB">
        <authorList>
            <consortium name="Ensembl"/>
        </authorList>
    </citation>
    <scope>IDENTIFICATION</scope>
</reference>